<dbReference type="InterPro" id="IPR016137">
    <property type="entry name" value="RGS"/>
</dbReference>
<dbReference type="OrthoDB" id="10266999at2759"/>
<dbReference type="EMBL" id="DF836306">
    <property type="protein sequence ID" value="GAN02127.1"/>
    <property type="molecule type" value="Genomic_DNA"/>
</dbReference>
<dbReference type="STRING" id="91626.A0A0C9MG83"/>
<dbReference type="InterPro" id="IPR036305">
    <property type="entry name" value="RGS_sf"/>
</dbReference>
<organism evidence="2">
    <name type="scientific">Mucor ambiguus</name>
    <dbReference type="NCBI Taxonomy" id="91626"/>
    <lineage>
        <taxon>Eukaryota</taxon>
        <taxon>Fungi</taxon>
        <taxon>Fungi incertae sedis</taxon>
        <taxon>Mucoromycota</taxon>
        <taxon>Mucoromycotina</taxon>
        <taxon>Mucoromycetes</taxon>
        <taxon>Mucorales</taxon>
        <taxon>Mucorineae</taxon>
        <taxon>Mucoraceae</taxon>
        <taxon>Mucor</taxon>
    </lineage>
</organism>
<evidence type="ECO:0000259" key="1">
    <source>
        <dbReference type="SMART" id="SM00315"/>
    </source>
</evidence>
<name>A0A0C9MG83_9FUNG</name>
<dbReference type="PANTHER" id="PTHR10845">
    <property type="entry name" value="REGULATOR OF G PROTEIN SIGNALING"/>
    <property type="match status" value="1"/>
</dbReference>
<reference evidence="2" key="1">
    <citation type="submission" date="2014-09" db="EMBL/GenBank/DDBJ databases">
        <title>Draft genome sequence of an oleaginous Mucoromycotina fungus Mucor ambiguus NBRC6742.</title>
        <authorList>
            <person name="Takeda I."/>
            <person name="Yamane N."/>
            <person name="Morita T."/>
            <person name="Tamano K."/>
            <person name="Machida M."/>
            <person name="Baker S."/>
            <person name="Koike H."/>
        </authorList>
    </citation>
    <scope>NUCLEOTIDE SEQUENCE</scope>
    <source>
        <strain evidence="2">NBRC 6742</strain>
    </source>
</reference>
<evidence type="ECO:0000313" key="2">
    <source>
        <dbReference type="EMBL" id="GAN02127.1"/>
    </source>
</evidence>
<dbReference type="CDD" id="cd07440">
    <property type="entry name" value="RGS"/>
    <property type="match status" value="1"/>
</dbReference>
<dbReference type="SMART" id="SM00315">
    <property type="entry name" value="RGS"/>
    <property type="match status" value="1"/>
</dbReference>
<dbReference type="Pfam" id="PF00615">
    <property type="entry name" value="RGS"/>
    <property type="match status" value="1"/>
</dbReference>
<dbReference type="Gene3D" id="1.10.167.10">
    <property type="entry name" value="Regulator of G-protein Signalling 4, domain 2"/>
    <property type="match status" value="1"/>
</dbReference>
<accession>A0A0C9MG83</accession>
<dbReference type="AlphaFoldDB" id="A0A0C9MG83"/>
<keyword evidence="3" id="KW-1185">Reference proteome</keyword>
<dbReference type="SUPFAM" id="SSF48097">
    <property type="entry name" value="Regulator of G-protein signaling, RGS"/>
    <property type="match status" value="1"/>
</dbReference>
<sequence length="229" mass="26930">MYMDMSLESMLESRDHRYDNFSLYMHHTYCIENLYFYQDVQDYKRNPTLTAYQAMIKNYIATNALHEINIPCDMRHQLLDNHTPHCFDEAAESILELIRVNSYLPWYQDQCTNDSNGPRYYSSATRNSLSPSMSFPDRRDLMHHQPSFSFSISRPSFSSVRSTSAASMFNFMDKSRNKDDSASSNSNHSKLSSILQRKRQALMIRMKKTFIEHDFSNKTNNGFSWLAKK</sequence>
<dbReference type="PANTHER" id="PTHR10845:SF192">
    <property type="entry name" value="DOUBLE HIT, ISOFORM B"/>
    <property type="match status" value="1"/>
</dbReference>
<proteinExistence type="predicted"/>
<dbReference type="InterPro" id="IPR044926">
    <property type="entry name" value="RGS_subdomain_2"/>
</dbReference>
<feature type="domain" description="RGS" evidence="1">
    <location>
        <begin position="6"/>
        <end position="116"/>
    </location>
</feature>
<gene>
    <name evidence="2" type="ORF">MAM1_0017c01567</name>
</gene>
<dbReference type="Proteomes" id="UP000053815">
    <property type="component" value="Unassembled WGS sequence"/>
</dbReference>
<protein>
    <recommendedName>
        <fullName evidence="1">RGS domain-containing protein</fullName>
    </recommendedName>
</protein>
<evidence type="ECO:0000313" key="3">
    <source>
        <dbReference type="Proteomes" id="UP000053815"/>
    </source>
</evidence>